<dbReference type="NCBIfam" id="TIGR04085">
    <property type="entry name" value="rSAM_more_4Fe4S"/>
    <property type="match status" value="1"/>
</dbReference>
<comment type="cofactor">
    <cofactor evidence="1">
        <name>[4Fe-4S] cluster</name>
        <dbReference type="ChEBI" id="CHEBI:49883"/>
    </cofactor>
</comment>
<comment type="caution">
    <text evidence="7">The sequence shown here is derived from an EMBL/GenBank/DDBJ whole genome shotgun (WGS) entry which is preliminary data.</text>
</comment>
<dbReference type="Pfam" id="PF04055">
    <property type="entry name" value="Radical_SAM"/>
    <property type="match status" value="1"/>
</dbReference>
<organism evidence="7 8">
    <name type="scientific">Youngiibacter multivorans</name>
    <dbReference type="NCBI Taxonomy" id="937251"/>
    <lineage>
        <taxon>Bacteria</taxon>
        <taxon>Bacillati</taxon>
        <taxon>Bacillota</taxon>
        <taxon>Clostridia</taxon>
        <taxon>Eubacteriales</taxon>
        <taxon>Clostridiaceae</taxon>
        <taxon>Youngiibacter</taxon>
    </lineage>
</organism>
<proteinExistence type="predicted"/>
<dbReference type="NCBIfam" id="TIGR03974">
    <property type="entry name" value="rSAM_six_Cys"/>
    <property type="match status" value="1"/>
</dbReference>
<evidence type="ECO:0000256" key="3">
    <source>
        <dbReference type="ARBA" id="ARBA00022723"/>
    </source>
</evidence>
<dbReference type="InterPro" id="IPR007197">
    <property type="entry name" value="rSAM"/>
</dbReference>
<dbReference type="EMBL" id="JAGGKC010000022">
    <property type="protein sequence ID" value="MBP1919989.1"/>
    <property type="molecule type" value="Genomic_DNA"/>
</dbReference>
<dbReference type="SFLD" id="SFLDG01386">
    <property type="entry name" value="main_SPASM_domain-containing"/>
    <property type="match status" value="1"/>
</dbReference>
<reference evidence="7 8" key="1">
    <citation type="submission" date="2021-03" db="EMBL/GenBank/DDBJ databases">
        <title>Genomic Encyclopedia of Type Strains, Phase IV (KMG-IV): sequencing the most valuable type-strain genomes for metagenomic binning, comparative biology and taxonomic classification.</title>
        <authorList>
            <person name="Goeker M."/>
        </authorList>
    </citation>
    <scope>NUCLEOTIDE SEQUENCE [LARGE SCALE GENOMIC DNA]</scope>
    <source>
        <strain evidence="7 8">DSM 6139</strain>
    </source>
</reference>
<dbReference type="Gene3D" id="3.20.20.70">
    <property type="entry name" value="Aldolase class I"/>
    <property type="match status" value="1"/>
</dbReference>
<dbReference type="CDD" id="cd21124">
    <property type="entry name" value="SPASM_CteB-like"/>
    <property type="match status" value="1"/>
</dbReference>
<keyword evidence="8" id="KW-1185">Reference proteome</keyword>
<dbReference type="InterPro" id="IPR047602">
    <property type="entry name" value="SPASM_CteB-like"/>
</dbReference>
<evidence type="ECO:0000256" key="5">
    <source>
        <dbReference type="ARBA" id="ARBA00023014"/>
    </source>
</evidence>
<dbReference type="InterPro" id="IPR023867">
    <property type="entry name" value="Sulphatase_maturase_rSAM"/>
</dbReference>
<dbReference type="SFLD" id="SFLDG01384">
    <property type="entry name" value="thioether_bond_formation_requi"/>
    <property type="match status" value="1"/>
</dbReference>
<dbReference type="PANTHER" id="PTHR43273">
    <property type="entry name" value="ANAEROBIC SULFATASE-MATURATING ENZYME HOMOLOG ASLB-RELATED"/>
    <property type="match status" value="1"/>
</dbReference>
<keyword evidence="3" id="KW-0479">Metal-binding</keyword>
<evidence type="ECO:0000256" key="2">
    <source>
        <dbReference type="ARBA" id="ARBA00022691"/>
    </source>
</evidence>
<keyword evidence="5" id="KW-0411">Iron-sulfur</keyword>
<dbReference type="SFLD" id="SFLDS00029">
    <property type="entry name" value="Radical_SAM"/>
    <property type="match status" value="1"/>
</dbReference>
<dbReference type="Pfam" id="PF13186">
    <property type="entry name" value="SPASM"/>
    <property type="match status" value="1"/>
</dbReference>
<dbReference type="CDD" id="cd01335">
    <property type="entry name" value="Radical_SAM"/>
    <property type="match status" value="1"/>
</dbReference>
<dbReference type="PANTHER" id="PTHR43273:SF8">
    <property type="entry name" value="RADICAL SAM DOMAIN PROTEIN"/>
    <property type="match status" value="1"/>
</dbReference>
<gene>
    <name evidence="7" type="ORF">J2Z34_002487</name>
</gene>
<dbReference type="SUPFAM" id="SSF102114">
    <property type="entry name" value="Radical SAM enzymes"/>
    <property type="match status" value="1"/>
</dbReference>
<keyword evidence="2" id="KW-0949">S-adenosyl-L-methionine</keyword>
<dbReference type="InterPro" id="IPR023885">
    <property type="entry name" value="4Fe4S-binding_SPASM_dom"/>
</dbReference>
<dbReference type="InterPro" id="IPR013785">
    <property type="entry name" value="Aldolase_TIM"/>
</dbReference>
<dbReference type="InterPro" id="IPR058240">
    <property type="entry name" value="rSAM_sf"/>
</dbReference>
<dbReference type="SFLD" id="SFLDG01067">
    <property type="entry name" value="SPASM/twitch_domain_containing"/>
    <property type="match status" value="1"/>
</dbReference>
<evidence type="ECO:0000259" key="6">
    <source>
        <dbReference type="PROSITE" id="PS51918"/>
    </source>
</evidence>
<dbReference type="PROSITE" id="PS51918">
    <property type="entry name" value="RADICAL_SAM"/>
    <property type="match status" value="1"/>
</dbReference>
<evidence type="ECO:0000313" key="8">
    <source>
        <dbReference type="Proteomes" id="UP001519271"/>
    </source>
</evidence>
<evidence type="ECO:0000256" key="1">
    <source>
        <dbReference type="ARBA" id="ARBA00001966"/>
    </source>
</evidence>
<dbReference type="Proteomes" id="UP001519271">
    <property type="component" value="Unassembled WGS sequence"/>
</dbReference>
<feature type="domain" description="Radical SAM core" evidence="6">
    <location>
        <begin position="92"/>
        <end position="322"/>
    </location>
</feature>
<keyword evidence="4" id="KW-0408">Iron</keyword>
<protein>
    <recommendedName>
        <fullName evidence="6">Radical SAM core domain-containing protein</fullName>
    </recommendedName>
</protein>
<accession>A0ABS4G638</accession>
<dbReference type="InterPro" id="IPR024025">
    <property type="entry name" value="SCIFF_rSAM_maturase"/>
</dbReference>
<name>A0ABS4G638_9CLOT</name>
<sequence>MVHKFKMNGLNIALDVNGGSVHVVDDITYEVLDHYPLMNNGKLVIDELYDLLPHYTQDAIDGAVQEIEDLIDEGMLYTDDDYINLDAFKNRKQVVKALCLNVAHDCNLKCTYCFASQGDFGGAKELMSYEVGKKSLDFLIANSGARRNLEVDFFGGEPLMNFNVVKRLVEYGHEEAAKHDKNFRFTITTNGVLLDDKKIEYINEHMDNVVLSIDGRKTVNDKMRLTLNDKGSYDIIVPKYQKLVSSRKDKSYYIRGTFTRNNLDFSKDLEHFKELGFVHTSMEPVVSADGNPFAIREEDLPEILREYENFAVKYADMKVSGDPFDFFHFIVDLTQGPCVIKRITGCGAGTEYLSITPDGSIYPCHQFVGNEEYLMGNVMDENLVLPQEMRDYFRESHVYSKEDCKDCWAKFYCSGGCHANAINFNNDITKPYKVGCEMQKKRLECALMIEAKRMLEADTEEEKMMYL</sequence>
<evidence type="ECO:0000313" key="7">
    <source>
        <dbReference type="EMBL" id="MBP1919989.1"/>
    </source>
</evidence>
<evidence type="ECO:0000256" key="4">
    <source>
        <dbReference type="ARBA" id="ARBA00023004"/>
    </source>
</evidence>